<accession>A0ACC1THZ3</accession>
<evidence type="ECO:0000313" key="2">
    <source>
        <dbReference type="Proteomes" id="UP001163835"/>
    </source>
</evidence>
<name>A0ACC1THZ3_9AGAR</name>
<dbReference type="Proteomes" id="UP001163835">
    <property type="component" value="Unassembled WGS sequence"/>
</dbReference>
<protein>
    <submittedName>
        <fullName evidence="1">Uncharacterized protein</fullName>
    </submittedName>
</protein>
<reference evidence="1" key="1">
    <citation type="submission" date="2022-09" db="EMBL/GenBank/DDBJ databases">
        <title>A Global Phylogenomic Analysis of the Shiitake Genus Lentinula.</title>
        <authorList>
            <consortium name="DOE Joint Genome Institute"/>
            <person name="Sierra-Patev S."/>
            <person name="Min B."/>
            <person name="Naranjo-Ortiz M."/>
            <person name="Looney B."/>
            <person name="Konkel Z."/>
            <person name="Slot J.C."/>
            <person name="Sakamoto Y."/>
            <person name="Steenwyk J.L."/>
            <person name="Rokas A."/>
            <person name="Carro J."/>
            <person name="Camarero S."/>
            <person name="Ferreira P."/>
            <person name="Molpeceres G."/>
            <person name="Ruiz-Duenas F.J."/>
            <person name="Serrano A."/>
            <person name="Henrissat B."/>
            <person name="Drula E."/>
            <person name="Hughes K.W."/>
            <person name="Mata J.L."/>
            <person name="Ishikawa N.K."/>
            <person name="Vargas-Isla R."/>
            <person name="Ushijima S."/>
            <person name="Smith C.A."/>
            <person name="Ahrendt S."/>
            <person name="Andreopoulos W."/>
            <person name="He G."/>
            <person name="Labutti K."/>
            <person name="Lipzen A."/>
            <person name="Ng V."/>
            <person name="Riley R."/>
            <person name="Sandor L."/>
            <person name="Barry K."/>
            <person name="Martinez A.T."/>
            <person name="Xiao Y."/>
            <person name="Gibbons J.G."/>
            <person name="Terashima K."/>
            <person name="Grigoriev I.V."/>
            <person name="Hibbett D.S."/>
        </authorList>
    </citation>
    <scope>NUCLEOTIDE SEQUENCE</scope>
    <source>
        <strain evidence="1">TMI1499</strain>
    </source>
</reference>
<proteinExistence type="predicted"/>
<dbReference type="EMBL" id="MU796363">
    <property type="protein sequence ID" value="KAJ3804051.1"/>
    <property type="molecule type" value="Genomic_DNA"/>
</dbReference>
<comment type="caution">
    <text evidence="1">The sequence shown here is derived from an EMBL/GenBank/DDBJ whole genome shotgun (WGS) entry which is preliminary data.</text>
</comment>
<gene>
    <name evidence="1" type="ORF">F5876DRAFT_23990</name>
</gene>
<feature type="non-terminal residue" evidence="1">
    <location>
        <position position="1"/>
    </location>
</feature>
<keyword evidence="2" id="KW-1185">Reference proteome</keyword>
<feature type="non-terminal residue" evidence="1">
    <location>
        <position position="77"/>
    </location>
</feature>
<evidence type="ECO:0000313" key="1">
    <source>
        <dbReference type="EMBL" id="KAJ3804051.1"/>
    </source>
</evidence>
<organism evidence="1 2">
    <name type="scientific">Lentinula aff. lateritia</name>
    <dbReference type="NCBI Taxonomy" id="2804960"/>
    <lineage>
        <taxon>Eukaryota</taxon>
        <taxon>Fungi</taxon>
        <taxon>Dikarya</taxon>
        <taxon>Basidiomycota</taxon>
        <taxon>Agaricomycotina</taxon>
        <taxon>Agaricomycetes</taxon>
        <taxon>Agaricomycetidae</taxon>
        <taxon>Agaricales</taxon>
        <taxon>Marasmiineae</taxon>
        <taxon>Omphalotaceae</taxon>
        <taxon>Lentinula</taxon>
    </lineage>
</organism>
<sequence>GLKSGILPIMPSKGRFTITQADGSTRSITRLQIALTGAYAFTDYKGQGQTMEYIVVDLRVPTGGQSVTPFSAYVALS</sequence>